<dbReference type="PANTHER" id="PTHR19305:SF9">
    <property type="entry name" value="SYNAPTOSOMAL-ASSOCIATED PROTEIN 29"/>
    <property type="match status" value="1"/>
</dbReference>
<dbReference type="GO" id="GO:0031201">
    <property type="term" value="C:SNARE complex"/>
    <property type="evidence" value="ECO:0000318"/>
    <property type="project" value="GO_Central"/>
</dbReference>
<dbReference type="STRING" id="9544.ENSMMUP00000061423"/>
<dbReference type="AlphaFoldDB" id="A0A5F7Z7M1"/>
<dbReference type="GO" id="GO:0005484">
    <property type="term" value="F:SNAP receptor activity"/>
    <property type="evidence" value="ECO:0000318"/>
    <property type="project" value="GO_Central"/>
</dbReference>
<dbReference type="GO" id="GO:0016082">
    <property type="term" value="P:synaptic vesicle priming"/>
    <property type="evidence" value="ECO:0000318"/>
    <property type="project" value="GO_Central"/>
</dbReference>
<dbReference type="Ensembl" id="ENSMMUT00000105288.1">
    <property type="protein sequence ID" value="ENSMMUP00000061423.1"/>
    <property type="gene ID" value="ENSMMUG00000020384.4"/>
</dbReference>
<reference evidence="4" key="1">
    <citation type="journal article" date="2007" name="Science">
        <title>Evolutionary and biomedical insights from the rhesus macaque genome.</title>
        <authorList>
            <person name="Gibbs R.A."/>
            <person name="Rogers J."/>
            <person name="Katze M.G."/>
            <person name="Bumgarner R."/>
            <person name="Weinstock G.M."/>
            <person name="Mardis E.R."/>
            <person name="Remington K.A."/>
            <person name="Strausberg R.L."/>
            <person name="Venter J.C."/>
            <person name="Wilson R.K."/>
            <person name="Batzer M.A."/>
            <person name="Bustamante C.D."/>
            <person name="Eichler E.E."/>
            <person name="Hahn M.W."/>
            <person name="Hardison R.C."/>
            <person name="Makova K.D."/>
            <person name="Miller W."/>
            <person name="Milosavljevic A."/>
            <person name="Palermo R.E."/>
            <person name="Siepel A."/>
            <person name="Sikela J.M."/>
            <person name="Attaway T."/>
            <person name="Bell S."/>
            <person name="Bernard K.E."/>
            <person name="Buhay C.J."/>
            <person name="Chandrabose M.N."/>
            <person name="Dao M."/>
            <person name="Davis C."/>
            <person name="Delehaunty K.D."/>
            <person name="Ding Y."/>
            <person name="Dinh H.H."/>
            <person name="Dugan-Rocha S."/>
            <person name="Fulton L.A."/>
            <person name="Gabisi R.A."/>
            <person name="Garner T.T."/>
            <person name="Godfrey J."/>
            <person name="Hawes A.C."/>
            <person name="Hernandez J."/>
            <person name="Hines S."/>
            <person name="Holder M."/>
            <person name="Hume J."/>
            <person name="Jhangiani S.N."/>
            <person name="Joshi V."/>
            <person name="Khan Z.M."/>
            <person name="Kirkness E.F."/>
            <person name="Cree A."/>
            <person name="Fowler R.G."/>
            <person name="Lee S."/>
            <person name="Lewis L.R."/>
            <person name="Li Z."/>
            <person name="Liu Y.-S."/>
            <person name="Moore S.M."/>
            <person name="Muzny D."/>
            <person name="Nazareth L.V."/>
            <person name="Ngo D.N."/>
            <person name="Okwuonu G.O."/>
            <person name="Pai G."/>
            <person name="Parker D."/>
            <person name="Paul H.A."/>
            <person name="Pfannkoch C."/>
            <person name="Pohl C.S."/>
            <person name="Rogers Y.-H.C."/>
            <person name="Ruiz S.J."/>
            <person name="Sabo A."/>
            <person name="Santibanez J."/>
            <person name="Schneider B.W."/>
            <person name="Smith S.M."/>
            <person name="Sodergren E."/>
            <person name="Svatek A.F."/>
            <person name="Utterback T.R."/>
            <person name="Vattathil S."/>
            <person name="Warren W."/>
            <person name="White C.S."/>
            <person name="Chinwalla A.T."/>
            <person name="Feng Y."/>
            <person name="Halpern A.L."/>
            <person name="Hillier L.W."/>
            <person name="Huang X."/>
            <person name="Minx P."/>
            <person name="Nelson J.O."/>
            <person name="Pepin K.H."/>
            <person name="Qin X."/>
            <person name="Sutton G.G."/>
            <person name="Venter E."/>
            <person name="Walenz B.P."/>
            <person name="Wallis J.W."/>
            <person name="Worley K.C."/>
            <person name="Yang S.-P."/>
            <person name="Jones S.M."/>
            <person name="Marra M.A."/>
            <person name="Rocchi M."/>
            <person name="Schein J.E."/>
            <person name="Baertsch R."/>
            <person name="Clarke L."/>
            <person name="Csuros M."/>
            <person name="Glasscock J."/>
            <person name="Harris R.A."/>
            <person name="Havlak P."/>
            <person name="Jackson A.R."/>
            <person name="Jiang H."/>
            <person name="Liu Y."/>
            <person name="Messina D.N."/>
            <person name="Shen Y."/>
            <person name="Song H.X.-Z."/>
            <person name="Wylie T."/>
            <person name="Zhang L."/>
            <person name="Birney E."/>
            <person name="Han K."/>
            <person name="Konkel M.K."/>
            <person name="Lee J."/>
            <person name="Smit A.F.A."/>
            <person name="Ullmer B."/>
            <person name="Wang H."/>
            <person name="Xing J."/>
            <person name="Burhans R."/>
            <person name="Cheng Z."/>
            <person name="Karro J.E."/>
            <person name="Ma J."/>
            <person name="Raney B."/>
            <person name="She X."/>
            <person name="Cox M.J."/>
            <person name="Demuth J.P."/>
            <person name="Dumas L.J."/>
            <person name="Han S.-G."/>
            <person name="Hopkins J."/>
            <person name="Karimpour-Fard A."/>
            <person name="Kim Y.H."/>
            <person name="Pollack J.R."/>
            <person name="Vinar T."/>
            <person name="Addo-Quaye C."/>
            <person name="Degenhardt J."/>
            <person name="Denby A."/>
            <person name="Hubisz M.J."/>
            <person name="Indap A."/>
            <person name="Kosiol C."/>
            <person name="Lahn B.T."/>
            <person name="Lawson H.A."/>
            <person name="Marklein A."/>
            <person name="Nielsen R."/>
            <person name="Vallender E.J."/>
            <person name="Clark A.G."/>
            <person name="Ferguson B."/>
            <person name="Hernandez R.D."/>
            <person name="Hirani K."/>
            <person name="Kehrer-Sawatzki H."/>
            <person name="Kolb J."/>
            <person name="Patil S."/>
            <person name="Pu L.-L."/>
            <person name="Ren Y."/>
            <person name="Smith D.G."/>
            <person name="Wheeler D.A."/>
            <person name="Schenck I."/>
            <person name="Ball E.V."/>
            <person name="Chen R."/>
            <person name="Cooper D.N."/>
            <person name="Giardine B."/>
            <person name="Hsu F."/>
            <person name="Kent W.J."/>
            <person name="Lesk A."/>
            <person name="Nelson D.L."/>
            <person name="O'brien W.E."/>
            <person name="Pruefer K."/>
            <person name="Stenson P.D."/>
            <person name="Wallace J.C."/>
            <person name="Ke H."/>
            <person name="Liu X.-M."/>
            <person name="Wang P."/>
            <person name="Xiang A.P."/>
            <person name="Yang F."/>
            <person name="Barber G.P."/>
            <person name="Haussler D."/>
            <person name="Karolchik D."/>
            <person name="Kern A.D."/>
            <person name="Kuhn R.M."/>
            <person name="Smith K.E."/>
            <person name="Zwieg A.S."/>
        </authorList>
    </citation>
    <scope>NUCLEOTIDE SEQUENCE [LARGE SCALE GENOMIC DNA]</scope>
    <source>
        <strain evidence="4">17573</strain>
    </source>
</reference>
<name>A0A5F7Z7M1_MACMU</name>
<dbReference type="GO" id="GO:0005886">
    <property type="term" value="C:plasma membrane"/>
    <property type="evidence" value="ECO:0000318"/>
    <property type="project" value="GO_Central"/>
</dbReference>
<feature type="compositionally biased region" description="Polar residues" evidence="2">
    <location>
        <begin position="216"/>
        <end position="226"/>
    </location>
</feature>
<dbReference type="VEuPathDB" id="HostDB:ENSMMUG00000020384"/>
<feature type="region of interest" description="Disordered" evidence="2">
    <location>
        <begin position="209"/>
        <end position="275"/>
    </location>
</feature>
<dbReference type="GO" id="GO:0019905">
    <property type="term" value="F:syntaxin binding"/>
    <property type="evidence" value="ECO:0000318"/>
    <property type="project" value="GO_Central"/>
</dbReference>
<evidence type="ECO:0000313" key="3">
    <source>
        <dbReference type="Ensembl" id="ENSMMUP00000061423.1"/>
    </source>
</evidence>
<accession>A0A5F7Z7M1</accession>
<reference evidence="3" key="2">
    <citation type="submission" date="2019-01" db="EMBL/GenBank/DDBJ databases">
        <authorList>
            <person name="Graves T."/>
            <person name="Eichler E.E."/>
            <person name="Wilson R.K."/>
        </authorList>
    </citation>
    <scope>NUCLEOTIDE SEQUENCE [LARGE SCALE GENOMIC DNA]</scope>
    <source>
        <strain evidence="3">17573</strain>
    </source>
</reference>
<dbReference type="GO" id="GO:0006887">
    <property type="term" value="P:exocytosis"/>
    <property type="evidence" value="ECO:0000318"/>
    <property type="project" value="GO_Central"/>
</dbReference>
<dbReference type="GO" id="GO:0031629">
    <property type="term" value="P:synaptic vesicle fusion to presynaptic active zone membrane"/>
    <property type="evidence" value="ECO:0000318"/>
    <property type="project" value="GO_Central"/>
</dbReference>
<dbReference type="Gene3D" id="1.20.5.110">
    <property type="match status" value="1"/>
</dbReference>
<feature type="compositionally biased region" description="Low complexity" evidence="2">
    <location>
        <begin position="100"/>
        <end position="115"/>
    </location>
</feature>
<reference evidence="3" key="4">
    <citation type="submission" date="2025-09" db="UniProtKB">
        <authorList>
            <consortium name="Ensembl"/>
        </authorList>
    </citation>
    <scope>IDENTIFICATION</scope>
    <source>
        <strain evidence="3">17573</strain>
    </source>
</reference>
<evidence type="ECO:0000313" key="5">
    <source>
        <dbReference type="VGNC" id="VGNC:77664"/>
    </source>
</evidence>
<evidence type="ECO:0000256" key="2">
    <source>
        <dbReference type="SAM" id="MobiDB-lite"/>
    </source>
</evidence>
<feature type="region of interest" description="Disordered" evidence="2">
    <location>
        <begin position="80"/>
        <end position="153"/>
    </location>
</feature>
<feature type="region of interest" description="Disordered" evidence="2">
    <location>
        <begin position="348"/>
        <end position="376"/>
    </location>
</feature>
<reference evidence="3" key="3">
    <citation type="submission" date="2025-08" db="UniProtKB">
        <authorList>
            <consortium name="Ensembl"/>
        </authorList>
    </citation>
    <scope>IDENTIFICATION</scope>
    <source>
        <strain evidence="3">17573</strain>
    </source>
</reference>
<keyword evidence="4" id="KW-1185">Reference proteome</keyword>
<dbReference type="PANTHER" id="PTHR19305">
    <property type="entry name" value="SYNAPTOSOMAL ASSOCIATED PROTEIN"/>
    <property type="match status" value="1"/>
</dbReference>
<dbReference type="Proteomes" id="UP000006718">
    <property type="component" value="Chromosome 10"/>
</dbReference>
<dbReference type="ExpressionAtlas" id="A0A5F7Z7M1">
    <property type="expression patterns" value="baseline"/>
</dbReference>
<organism evidence="3 4">
    <name type="scientific">Macaca mulatta</name>
    <name type="common">Rhesus macaque</name>
    <dbReference type="NCBI Taxonomy" id="9544"/>
    <lineage>
        <taxon>Eukaryota</taxon>
        <taxon>Metazoa</taxon>
        <taxon>Chordata</taxon>
        <taxon>Craniata</taxon>
        <taxon>Vertebrata</taxon>
        <taxon>Euteleostomi</taxon>
        <taxon>Mammalia</taxon>
        <taxon>Eutheria</taxon>
        <taxon>Euarchontoglires</taxon>
        <taxon>Primates</taxon>
        <taxon>Haplorrhini</taxon>
        <taxon>Catarrhini</taxon>
        <taxon>Cercopithecidae</taxon>
        <taxon>Cercopithecinae</taxon>
        <taxon>Macaca</taxon>
    </lineage>
</organism>
<dbReference type="GeneTree" id="ENSGT01030000240302"/>
<gene>
    <name evidence="3 5" type="primary">SNAP29</name>
</gene>
<evidence type="ECO:0000313" key="4">
    <source>
        <dbReference type="Proteomes" id="UP000006718"/>
    </source>
</evidence>
<evidence type="ECO:0000256" key="1">
    <source>
        <dbReference type="ARBA" id="ARBA00009480"/>
    </source>
</evidence>
<dbReference type="VGNC" id="VGNC:77664">
    <property type="gene designation" value="SNAP29"/>
</dbReference>
<comment type="similarity">
    <text evidence="1">Belongs to the SNAP-25 family.</text>
</comment>
<dbReference type="SUPFAM" id="SSF58038">
    <property type="entry name" value="SNARE fusion complex"/>
    <property type="match status" value="1"/>
</dbReference>
<sequence>MDSRLRLRAPGVGPPQPTCAMVGSEGGATCARRAEGVSATIAGSAGGARPWTAAVAVLLSLFLRPRATPAPCQLTLKATIPSTTTGRTKAPGRPLGGTPGTSPTSPTRQRTGSSTCGRRCSAGLRPRPPAPAGPWPSCTSPRRLGSPLPSSRGNARLFSVQELVRQRGVLERTEKMVDKMDQDLKISQKHINSIKSVFGGLVNYFKSKPAEAPPEQNGTLASQPNSRLKEAISTSKEQEAKYQASHPNLRKLDDTDPVPRGAGSAVSTDAYPKNPHLRAYHQKIDSNLGKTERHTSFCKPLFLQAAHAKHSPYVRTLQLQLPPHTSHPTLSWVHLATSLSLESLHFSPFPTSSPTEPSPPLTFMNSTRDPGVPERR</sequence>
<protein>
    <submittedName>
        <fullName evidence="3">Synaptosome associated protein 29</fullName>
    </submittedName>
</protein>
<feature type="compositionally biased region" description="Low complexity" evidence="2">
    <location>
        <begin position="140"/>
        <end position="153"/>
    </location>
</feature>
<dbReference type="Bgee" id="ENSMMUG00000020384">
    <property type="expression patterns" value="Expressed in spermatid and 22 other cell types or tissues"/>
</dbReference>
<proteinExistence type="inferred from homology"/>
<dbReference type="InParanoid" id="A0A5F7Z7M1"/>
<dbReference type="GO" id="GO:0098793">
    <property type="term" value="C:presynapse"/>
    <property type="evidence" value="ECO:0007669"/>
    <property type="project" value="GOC"/>
</dbReference>